<proteinExistence type="predicted"/>
<reference evidence="3 4" key="1">
    <citation type="submission" date="2024-09" db="EMBL/GenBank/DDBJ databases">
        <authorList>
            <person name="Sun Q."/>
            <person name="Mori K."/>
        </authorList>
    </citation>
    <scope>NUCLEOTIDE SEQUENCE [LARGE SCALE GENOMIC DNA]</scope>
    <source>
        <strain evidence="3 4">JCM 11411</strain>
    </source>
</reference>
<dbReference type="Pfam" id="PF10935">
    <property type="entry name" value="DUF2637"/>
    <property type="match status" value="1"/>
</dbReference>
<keyword evidence="2" id="KW-0812">Transmembrane</keyword>
<evidence type="ECO:0000313" key="4">
    <source>
        <dbReference type="Proteomes" id="UP001589587"/>
    </source>
</evidence>
<keyword evidence="2" id="KW-0472">Membrane</keyword>
<feature type="compositionally biased region" description="Acidic residues" evidence="1">
    <location>
        <begin position="350"/>
        <end position="365"/>
    </location>
</feature>
<comment type="caution">
    <text evidence="3">The sequence shown here is derived from an EMBL/GenBank/DDBJ whole genome shotgun (WGS) entry which is preliminary data.</text>
</comment>
<feature type="compositionally biased region" description="Polar residues" evidence="1">
    <location>
        <begin position="298"/>
        <end position="312"/>
    </location>
</feature>
<dbReference type="RefSeq" id="WP_378374205.1">
    <property type="nucleotide sequence ID" value="NZ_JBHMAS010000006.1"/>
</dbReference>
<dbReference type="EMBL" id="JBHMAS010000006">
    <property type="protein sequence ID" value="MFB9779500.1"/>
    <property type="molecule type" value="Genomic_DNA"/>
</dbReference>
<keyword evidence="2" id="KW-1133">Transmembrane helix</keyword>
<accession>A0ABV5XAK0</accession>
<feature type="transmembrane region" description="Helical" evidence="2">
    <location>
        <begin position="57"/>
        <end position="77"/>
    </location>
</feature>
<keyword evidence="4" id="KW-1185">Reference proteome</keyword>
<evidence type="ECO:0000256" key="1">
    <source>
        <dbReference type="SAM" id="MobiDB-lite"/>
    </source>
</evidence>
<feature type="transmembrane region" description="Helical" evidence="2">
    <location>
        <begin position="89"/>
        <end position="114"/>
    </location>
</feature>
<protein>
    <submittedName>
        <fullName evidence="3">DUF2637 domain-containing protein</fullName>
    </submittedName>
</protein>
<sequence length="467" mass="49143">MNDLNVRAARMRLYNLIGSVFFAILIAVGITVGAFVLSFAVLQDLALQAQMPDSKAYIFPLIVDGAILGATVGVIVLSKIDGSDVGKRFFQCLLVLVVFISVAGNAYHAFTAAADVMARAAAGEDVGLRPLNPIAAALIAVVPPLLVLAFTHGIGLLIKAIGAAYREYNDLMRRIAMEAESVEVPVAEESVETPGERTYVENAPVLWDGDDFGAEYSEAVDDGVDAPEPVAAPTDDYSYVPPSWKDAEHTAPTVTASAEPFAHVTAPVTQPVIIHEKAVAPVEKAVAPVEKPEDISVTEPTDTATQNVSELASTPADAEDTTAPADEPPAATAVEASASAVSGEQTAPSADDEIAEPVTESPDDELTNTVVKAGSLSPSKAPEFGSELTFLDAADIHDGEKEVARLKLTNPEWSFEQVAAEIGGSASFSRRRYKRAAKAASDHGLRFPEFSEDGTVRLDPQMADASA</sequence>
<feature type="transmembrane region" description="Helical" evidence="2">
    <location>
        <begin position="12"/>
        <end position="37"/>
    </location>
</feature>
<dbReference type="InterPro" id="IPR021235">
    <property type="entry name" value="DUF2637"/>
</dbReference>
<dbReference type="Proteomes" id="UP001589587">
    <property type="component" value="Unassembled WGS sequence"/>
</dbReference>
<feature type="region of interest" description="Disordered" evidence="1">
    <location>
        <begin position="285"/>
        <end position="365"/>
    </location>
</feature>
<evidence type="ECO:0000256" key="2">
    <source>
        <dbReference type="SAM" id="Phobius"/>
    </source>
</evidence>
<gene>
    <name evidence="3" type="ORF">ACFFQ6_07395</name>
</gene>
<evidence type="ECO:0000313" key="3">
    <source>
        <dbReference type="EMBL" id="MFB9779500.1"/>
    </source>
</evidence>
<organism evidence="3 4">
    <name type="scientific">Rhodococcus baikonurensis</name>
    <dbReference type="NCBI Taxonomy" id="172041"/>
    <lineage>
        <taxon>Bacteria</taxon>
        <taxon>Bacillati</taxon>
        <taxon>Actinomycetota</taxon>
        <taxon>Actinomycetes</taxon>
        <taxon>Mycobacteriales</taxon>
        <taxon>Nocardiaceae</taxon>
        <taxon>Rhodococcus</taxon>
        <taxon>Rhodococcus erythropolis group</taxon>
    </lineage>
</organism>
<feature type="compositionally biased region" description="Low complexity" evidence="1">
    <location>
        <begin position="321"/>
        <end position="341"/>
    </location>
</feature>
<name>A0ABV5XAK0_9NOCA</name>
<feature type="transmembrane region" description="Helical" evidence="2">
    <location>
        <begin position="134"/>
        <end position="158"/>
    </location>
</feature>